<reference evidence="1 2" key="1">
    <citation type="submission" date="2013-12" db="EMBL/GenBank/DDBJ databases">
        <authorList>
            <person name="Cubeta M."/>
            <person name="Pakala S."/>
            <person name="Fedorova N."/>
            <person name="Thomas E."/>
            <person name="Dean R."/>
            <person name="Jabaji S."/>
            <person name="Neate S."/>
            <person name="Toda T."/>
            <person name="Tavantzis S."/>
            <person name="Vilgalys R."/>
            <person name="Bharathan N."/>
            <person name="Pakala S."/>
            <person name="Losada L.S."/>
            <person name="Zafar N."/>
            <person name="Nierman W."/>
        </authorList>
    </citation>
    <scope>NUCLEOTIDE SEQUENCE [LARGE SCALE GENOMIC DNA]</scope>
    <source>
        <strain evidence="1 2">123E</strain>
    </source>
</reference>
<dbReference type="HOGENOM" id="CLU_106399_0_0_1"/>
<dbReference type="STRING" id="1423351.A0A074S0J3"/>
<dbReference type="OrthoDB" id="2884925at2759"/>
<protein>
    <submittedName>
        <fullName evidence="1">F-box-like domain protein</fullName>
    </submittedName>
</protein>
<organism evidence="1 2">
    <name type="scientific">Rhizoctonia solani 123E</name>
    <dbReference type="NCBI Taxonomy" id="1423351"/>
    <lineage>
        <taxon>Eukaryota</taxon>
        <taxon>Fungi</taxon>
        <taxon>Dikarya</taxon>
        <taxon>Basidiomycota</taxon>
        <taxon>Agaricomycotina</taxon>
        <taxon>Agaricomycetes</taxon>
        <taxon>Cantharellales</taxon>
        <taxon>Ceratobasidiaceae</taxon>
        <taxon>Rhizoctonia</taxon>
    </lineage>
</organism>
<sequence>MTDELKLASDQLCVAWNNYQRVCSNLENHLSQRPFGASSFPSEVCRLLDTEVDLVSSYEPRIQEIKIAVRRARNYSSGIAPINTLPPEILTRIFQLVLAPPCNLHLLSDDDDEHYPRYPDYLTHVCSQWRRIAISSRSLWCHIDLSCHEIYSVGLAARARAHVARSGELPLELHILFRQ</sequence>
<keyword evidence="2" id="KW-1185">Reference proteome</keyword>
<comment type="caution">
    <text evidence="1">The sequence shown here is derived from an EMBL/GenBank/DDBJ whole genome shotgun (WGS) entry which is preliminary data.</text>
</comment>
<dbReference type="Proteomes" id="UP000027456">
    <property type="component" value="Unassembled WGS sequence"/>
</dbReference>
<dbReference type="AlphaFoldDB" id="A0A074S0J3"/>
<dbReference type="EMBL" id="AZST01000255">
    <property type="protein sequence ID" value="KEP50428.1"/>
    <property type="molecule type" value="Genomic_DNA"/>
</dbReference>
<name>A0A074S0J3_9AGAM</name>
<dbReference type="Gene3D" id="1.20.1280.50">
    <property type="match status" value="1"/>
</dbReference>
<accession>A0A074S0J3</accession>
<evidence type="ECO:0000313" key="2">
    <source>
        <dbReference type="Proteomes" id="UP000027456"/>
    </source>
</evidence>
<gene>
    <name evidence="1" type="ORF">V565_080320</name>
</gene>
<proteinExistence type="predicted"/>
<evidence type="ECO:0000313" key="1">
    <source>
        <dbReference type="EMBL" id="KEP50428.1"/>
    </source>
</evidence>